<dbReference type="PROSITE" id="PS51462">
    <property type="entry name" value="NUDIX"/>
    <property type="match status" value="1"/>
</dbReference>
<dbReference type="GO" id="GO:0016787">
    <property type="term" value="F:hydrolase activity"/>
    <property type="evidence" value="ECO:0007669"/>
    <property type="project" value="UniProtKB-KW"/>
</dbReference>
<proteinExistence type="predicted"/>
<organism evidence="3 4">
    <name type="scientific">Prauserella marina</name>
    <dbReference type="NCBI Taxonomy" id="530584"/>
    <lineage>
        <taxon>Bacteria</taxon>
        <taxon>Bacillati</taxon>
        <taxon>Actinomycetota</taxon>
        <taxon>Actinomycetes</taxon>
        <taxon>Pseudonocardiales</taxon>
        <taxon>Pseudonocardiaceae</taxon>
        <taxon>Prauserella</taxon>
    </lineage>
</organism>
<dbReference type="InterPro" id="IPR015797">
    <property type="entry name" value="NUDIX_hydrolase-like_dom_sf"/>
</dbReference>
<evidence type="ECO:0000313" key="4">
    <source>
        <dbReference type="Proteomes" id="UP000199494"/>
    </source>
</evidence>
<evidence type="ECO:0000256" key="1">
    <source>
        <dbReference type="ARBA" id="ARBA00001946"/>
    </source>
</evidence>
<protein>
    <submittedName>
        <fullName evidence="3">ADP-ribose pyrophosphatase YjhB, NUDIX family</fullName>
    </submittedName>
</protein>
<name>A0A222VN97_9PSEU</name>
<dbReference type="KEGG" id="pmad:BAY61_10710"/>
<comment type="cofactor">
    <cofactor evidence="1">
        <name>Mg(2+)</name>
        <dbReference type="ChEBI" id="CHEBI:18420"/>
    </cofactor>
</comment>
<gene>
    <name evidence="3" type="ORF">SAMN05421630_101508</name>
</gene>
<sequence length="297" mass="31662">MLLGDGDGFIHCDCGERHWGLHGAAGLLLSTEDRGVLLQHRAGWTHHGETWALPGGAVRSDETPAAAAIRETWEETAVPPEAVALRASLVHEHGSWRYTTVLATLTTNVEPHSANDESLAVDWVEPSEVEDYPLHRDFAASWPALRDQLGRQLVLVVDAANVVGSRPDGWWRDRAGAALRLRDRLSLLGPAGIPAADAGLNGLVGWRWWPRVLLVVEGKASATPAAPGVEVITARADGDTAIVETAEAARNERPRDHVVVVTADRELKERVRAVGAVVAGPSALLTALDALEPAGGA</sequence>
<dbReference type="Gene3D" id="3.90.79.10">
    <property type="entry name" value="Nucleoside Triphosphate Pyrophosphohydrolase"/>
    <property type="match status" value="1"/>
</dbReference>
<accession>A0A222VN97</accession>
<keyword evidence="2" id="KW-0378">Hydrolase</keyword>
<dbReference type="PANTHER" id="PTHR43046">
    <property type="entry name" value="GDP-MANNOSE MANNOSYL HYDROLASE"/>
    <property type="match status" value="1"/>
</dbReference>
<keyword evidence="4" id="KW-1185">Reference proteome</keyword>
<evidence type="ECO:0000313" key="3">
    <source>
        <dbReference type="EMBL" id="SDC12566.1"/>
    </source>
</evidence>
<dbReference type="InterPro" id="IPR000086">
    <property type="entry name" value="NUDIX_hydrolase_dom"/>
</dbReference>
<dbReference type="SUPFAM" id="SSF55811">
    <property type="entry name" value="Nudix"/>
    <property type="match status" value="1"/>
</dbReference>
<dbReference type="PANTHER" id="PTHR43046:SF2">
    <property type="entry name" value="8-OXO-DGTP DIPHOSPHATASE-RELATED"/>
    <property type="match status" value="1"/>
</dbReference>
<dbReference type="Pfam" id="PF00293">
    <property type="entry name" value="NUDIX"/>
    <property type="match status" value="1"/>
</dbReference>
<reference evidence="3 4" key="1">
    <citation type="submission" date="2016-10" db="EMBL/GenBank/DDBJ databases">
        <authorList>
            <person name="de Groot N.N."/>
        </authorList>
    </citation>
    <scope>NUCLEOTIDE SEQUENCE [LARGE SCALE GENOMIC DNA]</scope>
    <source>
        <strain evidence="3 4">CGMCC 4.5506</strain>
    </source>
</reference>
<evidence type="ECO:0000256" key="2">
    <source>
        <dbReference type="ARBA" id="ARBA00022801"/>
    </source>
</evidence>
<dbReference type="STRING" id="530584.SAMN05421630_101508"/>
<dbReference type="RefSeq" id="WP_091795822.1">
    <property type="nucleotide sequence ID" value="NZ_CP016353.1"/>
</dbReference>
<dbReference type="OrthoDB" id="3404294at2"/>
<dbReference type="EMBL" id="FMZE01000001">
    <property type="protein sequence ID" value="SDC12566.1"/>
    <property type="molecule type" value="Genomic_DNA"/>
</dbReference>
<dbReference type="Proteomes" id="UP000199494">
    <property type="component" value="Unassembled WGS sequence"/>
</dbReference>
<dbReference type="AlphaFoldDB" id="A0A222VN97"/>